<dbReference type="InterPro" id="IPR051906">
    <property type="entry name" value="TolC-like"/>
</dbReference>
<name>A0A4Q6XHP9_9GAMM</name>
<dbReference type="GO" id="GO:1990281">
    <property type="term" value="C:efflux pump complex"/>
    <property type="evidence" value="ECO:0007669"/>
    <property type="project" value="TreeGrafter"/>
</dbReference>
<evidence type="ECO:0000313" key="10">
    <source>
        <dbReference type="EMBL" id="RZF54573.1"/>
    </source>
</evidence>
<dbReference type="Pfam" id="PF02321">
    <property type="entry name" value="OEP"/>
    <property type="match status" value="2"/>
</dbReference>
<comment type="subcellular location">
    <subcellularLocation>
        <location evidence="1">Cell outer membrane</location>
    </subcellularLocation>
</comment>
<evidence type="ECO:0000256" key="4">
    <source>
        <dbReference type="ARBA" id="ARBA00022452"/>
    </source>
</evidence>
<comment type="caution">
    <text evidence="10">The sequence shown here is derived from an EMBL/GenBank/DDBJ whole genome shotgun (WGS) entry which is preliminary data.</text>
</comment>
<dbReference type="EMBL" id="SGIM01000003">
    <property type="protein sequence ID" value="RZF54573.1"/>
    <property type="molecule type" value="Genomic_DNA"/>
</dbReference>
<dbReference type="InterPro" id="IPR003423">
    <property type="entry name" value="OMP_efflux"/>
</dbReference>
<dbReference type="SUPFAM" id="SSF56954">
    <property type="entry name" value="Outer membrane efflux proteins (OEP)"/>
    <property type="match status" value="1"/>
</dbReference>
<dbReference type="GO" id="GO:0009279">
    <property type="term" value="C:cell outer membrane"/>
    <property type="evidence" value="ECO:0007669"/>
    <property type="project" value="UniProtKB-SubCell"/>
</dbReference>
<reference evidence="10 11" key="1">
    <citation type="submission" date="2019-02" db="EMBL/GenBank/DDBJ databases">
        <title>The draft genome of Acinetobacter halotolerans strain JCM 31009.</title>
        <authorList>
            <person name="Qin J."/>
            <person name="Feng Y."/>
            <person name="Nemec A."/>
            <person name="Zong Z."/>
        </authorList>
    </citation>
    <scope>NUCLEOTIDE SEQUENCE [LARGE SCALE GENOMIC DNA]</scope>
    <source>
        <strain evidence="10 11">JCM 31009</strain>
    </source>
</reference>
<protein>
    <submittedName>
        <fullName evidence="10">TolC family protein</fullName>
    </submittedName>
</protein>
<dbReference type="GO" id="GO:0015562">
    <property type="term" value="F:efflux transmembrane transporter activity"/>
    <property type="evidence" value="ECO:0007669"/>
    <property type="project" value="InterPro"/>
</dbReference>
<dbReference type="PANTHER" id="PTHR30026">
    <property type="entry name" value="OUTER MEMBRANE PROTEIN TOLC"/>
    <property type="match status" value="1"/>
</dbReference>
<evidence type="ECO:0000256" key="7">
    <source>
        <dbReference type="ARBA" id="ARBA00023237"/>
    </source>
</evidence>
<accession>A0A4Q6XHP9</accession>
<keyword evidence="9" id="KW-0732">Signal</keyword>
<evidence type="ECO:0000256" key="3">
    <source>
        <dbReference type="ARBA" id="ARBA00022448"/>
    </source>
</evidence>
<keyword evidence="5" id="KW-0812">Transmembrane</keyword>
<sequence length="440" mass="49751">MQWLKKKMCKFHSLMYVSVLFMSGAVNGMTLDQALSASLKHESQLELSRLSVNQSSAMLEQAKQRDGLKVNLVGQLDYEKIETPTTVLFPTEGNRHGRSLQLQMDYPIYTSGRHRLGVDAAKSQLSAQTHAFSDRRSETILNTVMVYTDVLKKQSILALRKKTLSNLQRSLYESQRRFDVGMITRADLAQVLAQVAQGQADVTQAQSSLSISEAQFYQVTGVRADQLVAITQIPNLSNDLEDILSKTKNHPALIQAKYQKQAAEQQFALTKRELWPTVMLTSRAGKQEEASYIGSESNNYMVGVQLNVPLYDDGLNRANIRKARTDVDLANQKIRSLELDLNQRAQTTYAQLLSIRQNKNALKNAIDAAEIALLYTRKEFEIGTKTTFDLLNTEQKLLDVQTQKIVNEQDEIVFVYQLLDQMGELNHLVSNQYPEQVNQQ</sequence>
<evidence type="ECO:0000256" key="1">
    <source>
        <dbReference type="ARBA" id="ARBA00004442"/>
    </source>
</evidence>
<organism evidence="10 11">
    <name type="scientific">Acinetobacter halotolerans</name>
    <dbReference type="NCBI Taxonomy" id="1752076"/>
    <lineage>
        <taxon>Bacteria</taxon>
        <taxon>Pseudomonadati</taxon>
        <taxon>Pseudomonadota</taxon>
        <taxon>Gammaproteobacteria</taxon>
        <taxon>Moraxellales</taxon>
        <taxon>Moraxellaceae</taxon>
        <taxon>Acinetobacter</taxon>
    </lineage>
</organism>
<evidence type="ECO:0000313" key="11">
    <source>
        <dbReference type="Proteomes" id="UP000292110"/>
    </source>
</evidence>
<keyword evidence="4" id="KW-1134">Transmembrane beta strand</keyword>
<evidence type="ECO:0000256" key="5">
    <source>
        <dbReference type="ARBA" id="ARBA00022692"/>
    </source>
</evidence>
<keyword evidence="3" id="KW-0813">Transport</keyword>
<feature type="chain" id="PRO_5020753056" evidence="9">
    <location>
        <begin position="29"/>
        <end position="440"/>
    </location>
</feature>
<evidence type="ECO:0000256" key="6">
    <source>
        <dbReference type="ARBA" id="ARBA00023136"/>
    </source>
</evidence>
<feature type="signal peptide" evidence="9">
    <location>
        <begin position="1"/>
        <end position="28"/>
    </location>
</feature>
<evidence type="ECO:0000256" key="9">
    <source>
        <dbReference type="SAM" id="SignalP"/>
    </source>
</evidence>
<dbReference type="Gene3D" id="1.20.1600.10">
    <property type="entry name" value="Outer membrane efflux proteins (OEP)"/>
    <property type="match status" value="1"/>
</dbReference>
<evidence type="ECO:0000256" key="8">
    <source>
        <dbReference type="SAM" id="Coils"/>
    </source>
</evidence>
<feature type="coiled-coil region" evidence="8">
    <location>
        <begin position="320"/>
        <end position="372"/>
    </location>
</feature>
<proteinExistence type="inferred from homology"/>
<gene>
    <name evidence="10" type="ORF">EXE30_04945</name>
</gene>
<keyword evidence="7" id="KW-0998">Cell outer membrane</keyword>
<dbReference type="GO" id="GO:0015288">
    <property type="term" value="F:porin activity"/>
    <property type="evidence" value="ECO:0007669"/>
    <property type="project" value="TreeGrafter"/>
</dbReference>
<dbReference type="PANTHER" id="PTHR30026:SF20">
    <property type="entry name" value="OUTER MEMBRANE PROTEIN TOLC"/>
    <property type="match status" value="1"/>
</dbReference>
<keyword evidence="6" id="KW-0472">Membrane</keyword>
<keyword evidence="11" id="KW-1185">Reference proteome</keyword>
<dbReference type="Proteomes" id="UP000292110">
    <property type="component" value="Unassembled WGS sequence"/>
</dbReference>
<evidence type="ECO:0000256" key="2">
    <source>
        <dbReference type="ARBA" id="ARBA00007613"/>
    </source>
</evidence>
<comment type="similarity">
    <text evidence="2">Belongs to the outer membrane factor (OMF) (TC 1.B.17) family.</text>
</comment>
<keyword evidence="8" id="KW-0175">Coiled coil</keyword>
<dbReference type="AlphaFoldDB" id="A0A4Q6XHP9"/>